<dbReference type="KEGG" id="lbk:LVISKB_1316"/>
<reference evidence="2 3" key="1">
    <citation type="journal article" date="2013" name="PLoS ONE">
        <title>Genomic Analysis by Deep Sequencing of the Probiotic Lactobacillus brevis KB290 Harboring Nine Plasmids Reveals Genomic Stability.</title>
        <authorList>
            <person name="Fukao M."/>
            <person name="Oshima K."/>
            <person name="Morita H."/>
            <person name="Toh H."/>
            <person name="Suda W."/>
            <person name="Kim S.W."/>
            <person name="Suzuki S."/>
            <person name="Yakabe T."/>
            <person name="Hattori M."/>
            <person name="Yajima N."/>
        </authorList>
    </citation>
    <scope>NUCLEOTIDE SEQUENCE [LARGE SCALE GENOMIC DNA]</scope>
    <source>
        <strain evidence="2 3">KB290</strain>
    </source>
</reference>
<dbReference type="EMBL" id="AP012167">
    <property type="protein sequence ID" value="BAN06951.1"/>
    <property type="molecule type" value="Genomic_DNA"/>
</dbReference>
<feature type="region of interest" description="Disordered" evidence="1">
    <location>
        <begin position="1"/>
        <end position="36"/>
    </location>
</feature>
<evidence type="ECO:0000313" key="2">
    <source>
        <dbReference type="EMBL" id="BAN06951.1"/>
    </source>
</evidence>
<sequence>MAPVHESSLLETPNFAQPIHGVGPGMIGLTGLPTGS</sequence>
<evidence type="ECO:0000313" key="3">
    <source>
        <dbReference type="Proteomes" id="UP000012042"/>
    </source>
</evidence>
<dbReference type="Proteomes" id="UP000012042">
    <property type="component" value="Chromosome"/>
</dbReference>
<protein>
    <submittedName>
        <fullName evidence="2">Uncharacterized protein</fullName>
    </submittedName>
</protein>
<proteinExistence type="predicted"/>
<gene>
    <name evidence="2" type="ORF">LVISKB_1316</name>
</gene>
<evidence type="ECO:0000256" key="1">
    <source>
        <dbReference type="SAM" id="MobiDB-lite"/>
    </source>
</evidence>
<accession>M5B0F3</accession>
<dbReference type="HOGENOM" id="CLU_3356799_0_0_9"/>
<name>M5B0F3_LEVBR</name>
<dbReference type="AlphaFoldDB" id="M5B0F3"/>
<organism evidence="2 3">
    <name type="scientific">Levilactobacillus brevis KB290</name>
    <dbReference type="NCBI Taxonomy" id="1001583"/>
    <lineage>
        <taxon>Bacteria</taxon>
        <taxon>Bacillati</taxon>
        <taxon>Bacillota</taxon>
        <taxon>Bacilli</taxon>
        <taxon>Lactobacillales</taxon>
        <taxon>Lactobacillaceae</taxon>
        <taxon>Levilactobacillus</taxon>
    </lineage>
</organism>